<keyword evidence="2" id="KW-1185">Reference proteome</keyword>
<dbReference type="EMBL" id="FP929134">
    <property type="protein sequence ID" value="CBX98485.1"/>
    <property type="molecule type" value="Genomic_DNA"/>
</dbReference>
<accession>E5A4E0</accession>
<dbReference type="InParanoid" id="E5A4E0"/>
<reference evidence="2" key="1">
    <citation type="journal article" date="2011" name="Nat. Commun.">
        <title>Effector diversification within compartments of the Leptosphaeria maculans genome affected by Repeat-Induced Point mutations.</title>
        <authorList>
            <person name="Rouxel T."/>
            <person name="Grandaubert J."/>
            <person name="Hane J.K."/>
            <person name="Hoede C."/>
            <person name="van de Wouw A.P."/>
            <person name="Couloux A."/>
            <person name="Dominguez V."/>
            <person name="Anthouard V."/>
            <person name="Bally P."/>
            <person name="Bourras S."/>
            <person name="Cozijnsen A.J."/>
            <person name="Ciuffetti L.M."/>
            <person name="Degrave A."/>
            <person name="Dilmaghani A."/>
            <person name="Duret L."/>
            <person name="Fudal I."/>
            <person name="Goodwin S.B."/>
            <person name="Gout L."/>
            <person name="Glaser N."/>
            <person name="Linglin J."/>
            <person name="Kema G.H.J."/>
            <person name="Lapalu N."/>
            <person name="Lawrence C.B."/>
            <person name="May K."/>
            <person name="Meyer M."/>
            <person name="Ollivier B."/>
            <person name="Poulain J."/>
            <person name="Schoch C.L."/>
            <person name="Simon A."/>
            <person name="Spatafora J.W."/>
            <person name="Stachowiak A."/>
            <person name="Turgeon B.G."/>
            <person name="Tyler B.M."/>
            <person name="Vincent D."/>
            <person name="Weissenbach J."/>
            <person name="Amselem J."/>
            <person name="Quesneville H."/>
            <person name="Oliver R.P."/>
            <person name="Wincker P."/>
            <person name="Balesdent M.-H."/>
            <person name="Howlett B.J."/>
        </authorList>
    </citation>
    <scope>NUCLEOTIDE SEQUENCE [LARGE SCALE GENOMIC DNA]</scope>
    <source>
        <strain evidence="2">JN3 / isolate v23.1.3 / race Av1-4-5-6-7-8</strain>
    </source>
</reference>
<sequence>MPILILQDFGNTGIPSGAYLSSVSAVVHLRLSSTYDDQTLKDPTALTRHSAKRIGHA</sequence>
<gene>
    <name evidence="1" type="ORF">LEMA_uP077240.1</name>
</gene>
<organism evidence="2">
    <name type="scientific">Leptosphaeria maculans (strain JN3 / isolate v23.1.3 / race Av1-4-5-6-7-8)</name>
    <name type="common">Blackleg fungus</name>
    <name type="synonym">Phoma lingam</name>
    <dbReference type="NCBI Taxonomy" id="985895"/>
    <lineage>
        <taxon>Eukaryota</taxon>
        <taxon>Fungi</taxon>
        <taxon>Dikarya</taxon>
        <taxon>Ascomycota</taxon>
        <taxon>Pezizomycotina</taxon>
        <taxon>Dothideomycetes</taxon>
        <taxon>Pleosporomycetidae</taxon>
        <taxon>Pleosporales</taxon>
        <taxon>Pleosporineae</taxon>
        <taxon>Leptosphaeriaceae</taxon>
        <taxon>Plenodomus</taxon>
        <taxon>Plenodomus lingam/Leptosphaeria maculans species complex</taxon>
    </lineage>
</organism>
<name>E5A4E0_LEPMJ</name>
<dbReference type="HOGENOM" id="CLU_2996901_0_0_1"/>
<evidence type="ECO:0000313" key="2">
    <source>
        <dbReference type="Proteomes" id="UP000002668"/>
    </source>
</evidence>
<evidence type="ECO:0000313" key="1">
    <source>
        <dbReference type="EMBL" id="CBX98485.1"/>
    </source>
</evidence>
<protein>
    <submittedName>
        <fullName evidence="1">Predicted protein</fullName>
    </submittedName>
</protein>
<dbReference type="Proteomes" id="UP000002668">
    <property type="component" value="Genome"/>
</dbReference>
<dbReference type="AlphaFoldDB" id="E5A4E0"/>
<dbReference type="VEuPathDB" id="FungiDB:LEMA_uP077240.1"/>
<proteinExistence type="predicted"/>